<keyword evidence="2" id="KW-0805">Transcription regulation</keyword>
<keyword evidence="4" id="KW-0804">Transcription</keyword>
<comment type="caution">
    <text evidence="6">The sequence shown here is derived from an EMBL/GenBank/DDBJ whole genome shotgun (WGS) entry which is preliminary data.</text>
</comment>
<dbReference type="PANTHER" id="PTHR30126">
    <property type="entry name" value="HTH-TYPE TRANSCRIPTIONAL REGULATOR"/>
    <property type="match status" value="1"/>
</dbReference>
<dbReference type="Proteomes" id="UP000075653">
    <property type="component" value="Unassembled WGS sequence"/>
</dbReference>
<keyword evidence="7" id="KW-1185">Reference proteome</keyword>
<dbReference type="Pfam" id="PF00126">
    <property type="entry name" value="HTH_1"/>
    <property type="match status" value="1"/>
</dbReference>
<name>A0A149W0C2_9PROT</name>
<dbReference type="InterPro" id="IPR036388">
    <property type="entry name" value="WH-like_DNA-bd_sf"/>
</dbReference>
<dbReference type="Pfam" id="PF03466">
    <property type="entry name" value="LysR_substrate"/>
    <property type="match status" value="1"/>
</dbReference>
<evidence type="ECO:0000313" key="7">
    <source>
        <dbReference type="Proteomes" id="UP000075653"/>
    </source>
</evidence>
<dbReference type="InterPro" id="IPR037423">
    <property type="entry name" value="CysB_PBP2"/>
</dbReference>
<evidence type="ECO:0000256" key="2">
    <source>
        <dbReference type="ARBA" id="ARBA00023015"/>
    </source>
</evidence>
<dbReference type="GO" id="GO:0000976">
    <property type="term" value="F:transcription cis-regulatory region binding"/>
    <property type="evidence" value="ECO:0007669"/>
    <property type="project" value="TreeGrafter"/>
</dbReference>
<protein>
    <submittedName>
        <fullName evidence="6">HTH-type transcriptional regulator CysB</fullName>
    </submittedName>
</protein>
<evidence type="ECO:0000256" key="3">
    <source>
        <dbReference type="ARBA" id="ARBA00023125"/>
    </source>
</evidence>
<organism evidence="6 7">
    <name type="scientific">Ferrovum myxofaciens</name>
    <dbReference type="NCBI Taxonomy" id="416213"/>
    <lineage>
        <taxon>Bacteria</taxon>
        <taxon>Pseudomonadati</taxon>
        <taxon>Pseudomonadota</taxon>
        <taxon>Betaproteobacteria</taxon>
        <taxon>Ferrovales</taxon>
        <taxon>Ferrovaceae</taxon>
        <taxon>Ferrovum</taxon>
    </lineage>
</organism>
<dbReference type="PRINTS" id="PR00039">
    <property type="entry name" value="HTHLYSR"/>
</dbReference>
<evidence type="ECO:0000259" key="5">
    <source>
        <dbReference type="PROSITE" id="PS50931"/>
    </source>
</evidence>
<dbReference type="GO" id="GO:0003700">
    <property type="term" value="F:DNA-binding transcription factor activity"/>
    <property type="evidence" value="ECO:0007669"/>
    <property type="project" value="InterPro"/>
</dbReference>
<dbReference type="FunFam" id="1.10.10.10:FF:000001">
    <property type="entry name" value="LysR family transcriptional regulator"/>
    <property type="match status" value="1"/>
</dbReference>
<evidence type="ECO:0000256" key="4">
    <source>
        <dbReference type="ARBA" id="ARBA00023163"/>
    </source>
</evidence>
<sequence length="330" mass="36393">MIIMSSGPGVGGSLVKLQQLRYLVEVVEAGLNVSQAADNLFTSQPGVSKQIRLLEDELGVEIFVRNGKRVVSVTPAGQEILTLARRVLLEARNLKTAGQEFSRQRAGQLTVATTHTQARYVLPPVIVQFAQRYPEVKLVLHQGNPLHVAQEVVAGRADLAIATEGLDLFPDLRILPCYQWNRILVAKPDHPLLALEHLTLEALAQYPMITYDHAFTGRARINQAFERQGLSPNVVLTALDADVIKTYVRVGMGVGVIAAMAYDQNLDRDLRARDMAHLFEPSLTRIALRAGTYLRGFVYDFIQLFAPALDRTRVENALAAPAPNPEDESS</sequence>
<dbReference type="AlphaFoldDB" id="A0A149W0C2"/>
<dbReference type="Gene3D" id="3.40.190.10">
    <property type="entry name" value="Periplasmic binding protein-like II"/>
    <property type="match status" value="2"/>
</dbReference>
<feature type="domain" description="HTH lysR-type" evidence="5">
    <location>
        <begin position="15"/>
        <end position="73"/>
    </location>
</feature>
<dbReference type="CDD" id="cd08413">
    <property type="entry name" value="PBP2_CysB_like"/>
    <property type="match status" value="1"/>
</dbReference>
<dbReference type="InterPro" id="IPR005119">
    <property type="entry name" value="LysR_subst-bd"/>
</dbReference>
<dbReference type="NCBIfam" id="NF009327">
    <property type="entry name" value="PRK12684.1"/>
    <property type="match status" value="1"/>
</dbReference>
<dbReference type="PROSITE" id="PS50931">
    <property type="entry name" value="HTH_LYSR"/>
    <property type="match status" value="1"/>
</dbReference>
<evidence type="ECO:0000313" key="6">
    <source>
        <dbReference type="EMBL" id="KXW58866.1"/>
    </source>
</evidence>
<reference evidence="6 7" key="1">
    <citation type="submission" date="2016-01" db="EMBL/GenBank/DDBJ databases">
        <title>Genome sequence of the acidophilic iron oxidising Ferrovum strain Z-31.</title>
        <authorList>
            <person name="Poehlein A."/>
            <person name="Ullrich S.R."/>
            <person name="Schloemann M."/>
            <person name="Muehling M."/>
            <person name="Daniel R."/>
        </authorList>
    </citation>
    <scope>NUCLEOTIDE SEQUENCE [LARGE SCALE GENOMIC DNA]</scope>
    <source>
        <strain evidence="6 7">Z-31</strain>
    </source>
</reference>
<evidence type="ECO:0000256" key="1">
    <source>
        <dbReference type="ARBA" id="ARBA00009437"/>
    </source>
</evidence>
<comment type="similarity">
    <text evidence="1">Belongs to the LysR transcriptional regulatory family.</text>
</comment>
<dbReference type="GO" id="GO:0019344">
    <property type="term" value="P:cysteine biosynthetic process"/>
    <property type="evidence" value="ECO:0007669"/>
    <property type="project" value="TreeGrafter"/>
</dbReference>
<dbReference type="STRING" id="1789004.FEMY_05480"/>
<dbReference type="NCBIfam" id="NF009326">
    <property type="entry name" value="PRK12681.1"/>
    <property type="match status" value="1"/>
</dbReference>
<dbReference type="PANTHER" id="PTHR30126:SF6">
    <property type="entry name" value="HTH-TYPE TRANSCRIPTIONAL REGULATOR CYSB-RELATED"/>
    <property type="match status" value="1"/>
</dbReference>
<dbReference type="SUPFAM" id="SSF53850">
    <property type="entry name" value="Periplasmic binding protein-like II"/>
    <property type="match status" value="1"/>
</dbReference>
<accession>A0A149W0C2</accession>
<dbReference type="EMBL" id="LRRD01000008">
    <property type="protein sequence ID" value="KXW58866.1"/>
    <property type="molecule type" value="Genomic_DNA"/>
</dbReference>
<keyword evidence="3" id="KW-0238">DNA-binding</keyword>
<dbReference type="PATRIC" id="fig|1789004.3.peg.546"/>
<dbReference type="Gene3D" id="1.10.10.10">
    <property type="entry name" value="Winged helix-like DNA-binding domain superfamily/Winged helix DNA-binding domain"/>
    <property type="match status" value="1"/>
</dbReference>
<dbReference type="InterPro" id="IPR000847">
    <property type="entry name" value="LysR_HTH_N"/>
</dbReference>
<gene>
    <name evidence="6" type="primary">cysB</name>
    <name evidence="6" type="ORF">FEMY_05480</name>
</gene>
<proteinExistence type="inferred from homology"/>
<dbReference type="SUPFAM" id="SSF46785">
    <property type="entry name" value="Winged helix' DNA-binding domain"/>
    <property type="match status" value="1"/>
</dbReference>
<dbReference type="InterPro" id="IPR036390">
    <property type="entry name" value="WH_DNA-bd_sf"/>
</dbReference>